<proteinExistence type="predicted"/>
<dbReference type="EMBL" id="KN820170">
    <property type="protein sequence ID" value="KIJ06763.1"/>
    <property type="molecule type" value="Genomic_DNA"/>
</dbReference>
<dbReference type="HOGENOM" id="CLU_1277972_0_0_1"/>
<evidence type="ECO:0000313" key="1">
    <source>
        <dbReference type="EMBL" id="KIJ06763.1"/>
    </source>
</evidence>
<organism evidence="1 2">
    <name type="scientific">Paxillus involutus ATCC 200175</name>
    <dbReference type="NCBI Taxonomy" id="664439"/>
    <lineage>
        <taxon>Eukaryota</taxon>
        <taxon>Fungi</taxon>
        <taxon>Dikarya</taxon>
        <taxon>Basidiomycota</taxon>
        <taxon>Agaricomycotina</taxon>
        <taxon>Agaricomycetes</taxon>
        <taxon>Agaricomycetidae</taxon>
        <taxon>Boletales</taxon>
        <taxon>Paxilineae</taxon>
        <taxon>Paxillaceae</taxon>
        <taxon>Paxillus</taxon>
    </lineage>
</organism>
<reference evidence="1 2" key="1">
    <citation type="submission" date="2014-06" db="EMBL/GenBank/DDBJ databases">
        <authorList>
            <consortium name="DOE Joint Genome Institute"/>
            <person name="Kuo A."/>
            <person name="Kohler A."/>
            <person name="Nagy L.G."/>
            <person name="Floudas D."/>
            <person name="Copeland A."/>
            <person name="Barry K.W."/>
            <person name="Cichocki N."/>
            <person name="Veneault-Fourrey C."/>
            <person name="LaButti K."/>
            <person name="Lindquist E.A."/>
            <person name="Lipzen A."/>
            <person name="Lundell T."/>
            <person name="Morin E."/>
            <person name="Murat C."/>
            <person name="Sun H."/>
            <person name="Tunlid A."/>
            <person name="Henrissat B."/>
            <person name="Grigoriev I.V."/>
            <person name="Hibbett D.S."/>
            <person name="Martin F."/>
            <person name="Nordberg H.P."/>
            <person name="Cantor M.N."/>
            <person name="Hua S.X."/>
        </authorList>
    </citation>
    <scope>NUCLEOTIDE SEQUENCE [LARGE SCALE GENOMIC DNA]</scope>
    <source>
        <strain evidence="1 2">ATCC 200175</strain>
    </source>
</reference>
<keyword evidence="2" id="KW-1185">Reference proteome</keyword>
<dbReference type="AlphaFoldDB" id="A0A0C9T628"/>
<reference evidence="2" key="2">
    <citation type="submission" date="2015-01" db="EMBL/GenBank/DDBJ databases">
        <title>Evolutionary Origins and Diversification of the Mycorrhizal Mutualists.</title>
        <authorList>
            <consortium name="DOE Joint Genome Institute"/>
            <consortium name="Mycorrhizal Genomics Consortium"/>
            <person name="Kohler A."/>
            <person name="Kuo A."/>
            <person name="Nagy L.G."/>
            <person name="Floudas D."/>
            <person name="Copeland A."/>
            <person name="Barry K.W."/>
            <person name="Cichocki N."/>
            <person name="Veneault-Fourrey C."/>
            <person name="LaButti K."/>
            <person name="Lindquist E.A."/>
            <person name="Lipzen A."/>
            <person name="Lundell T."/>
            <person name="Morin E."/>
            <person name="Murat C."/>
            <person name="Riley R."/>
            <person name="Ohm R."/>
            <person name="Sun H."/>
            <person name="Tunlid A."/>
            <person name="Henrissat B."/>
            <person name="Grigoriev I.V."/>
            <person name="Hibbett D.S."/>
            <person name="Martin F."/>
        </authorList>
    </citation>
    <scope>NUCLEOTIDE SEQUENCE [LARGE SCALE GENOMIC DNA]</scope>
    <source>
        <strain evidence="2">ATCC 200175</strain>
    </source>
</reference>
<sequence>MFPSFLGGACRGRGSRLRHFTERRRQTTPAVIHGTMSWFNAREEISMSNWPPVLKYRAVAISRFQLPDVSPERKINEITVSFYDAMTNVRWPQATSWKELPDADGPRLAPGWPGDLFRSYCNHRGNYGALPHNDTAAVTNGAYLYRADGVYTREKGSGQRSENAVSHVLHGDDDFKLGSLGRQLNTPCDLTSGLETGTNVGIPGWRKVRVLQSMAE</sequence>
<accession>A0A0C9T628</accession>
<evidence type="ECO:0000313" key="2">
    <source>
        <dbReference type="Proteomes" id="UP000053647"/>
    </source>
</evidence>
<protein>
    <submittedName>
        <fullName evidence="1">Uncharacterized protein</fullName>
    </submittedName>
</protein>
<dbReference type="Proteomes" id="UP000053647">
    <property type="component" value="Unassembled WGS sequence"/>
</dbReference>
<gene>
    <name evidence="1" type="ORF">PAXINDRAFT_182627</name>
</gene>
<name>A0A0C9T628_PAXIN</name>